<feature type="compositionally biased region" description="Low complexity" evidence="1">
    <location>
        <begin position="99"/>
        <end position="110"/>
    </location>
</feature>
<feature type="compositionally biased region" description="Low complexity" evidence="1">
    <location>
        <begin position="124"/>
        <end position="138"/>
    </location>
</feature>
<dbReference type="EMBL" id="QPFP01000271">
    <property type="protein sequence ID" value="TEB18313.1"/>
    <property type="molecule type" value="Genomic_DNA"/>
</dbReference>
<organism evidence="2 3">
    <name type="scientific">Coprinellus micaceus</name>
    <name type="common">Glistening ink-cap mushroom</name>
    <name type="synonym">Coprinus micaceus</name>
    <dbReference type="NCBI Taxonomy" id="71717"/>
    <lineage>
        <taxon>Eukaryota</taxon>
        <taxon>Fungi</taxon>
        <taxon>Dikarya</taxon>
        <taxon>Basidiomycota</taxon>
        <taxon>Agaricomycotina</taxon>
        <taxon>Agaricomycetes</taxon>
        <taxon>Agaricomycetidae</taxon>
        <taxon>Agaricales</taxon>
        <taxon>Agaricineae</taxon>
        <taxon>Psathyrellaceae</taxon>
        <taxon>Coprinellus</taxon>
    </lineage>
</organism>
<evidence type="ECO:0000313" key="2">
    <source>
        <dbReference type="EMBL" id="TEB18313.1"/>
    </source>
</evidence>
<proteinExistence type="predicted"/>
<evidence type="ECO:0000256" key="1">
    <source>
        <dbReference type="SAM" id="MobiDB-lite"/>
    </source>
</evidence>
<comment type="caution">
    <text evidence="2">The sequence shown here is derived from an EMBL/GenBank/DDBJ whole genome shotgun (WGS) entry which is preliminary data.</text>
</comment>
<name>A0A4Y7SAA3_COPMI</name>
<accession>A0A4Y7SAA3</accession>
<dbReference type="AlphaFoldDB" id="A0A4Y7SAA3"/>
<protein>
    <submittedName>
        <fullName evidence="2">Uncharacterized protein</fullName>
    </submittedName>
</protein>
<feature type="region of interest" description="Disordered" evidence="1">
    <location>
        <begin position="77"/>
        <end position="193"/>
    </location>
</feature>
<reference evidence="2 3" key="1">
    <citation type="journal article" date="2019" name="Nat. Ecol. Evol.">
        <title>Megaphylogeny resolves global patterns of mushroom evolution.</title>
        <authorList>
            <person name="Varga T."/>
            <person name="Krizsan K."/>
            <person name="Foldi C."/>
            <person name="Dima B."/>
            <person name="Sanchez-Garcia M."/>
            <person name="Sanchez-Ramirez S."/>
            <person name="Szollosi G.J."/>
            <person name="Szarkandi J.G."/>
            <person name="Papp V."/>
            <person name="Albert L."/>
            <person name="Andreopoulos W."/>
            <person name="Angelini C."/>
            <person name="Antonin V."/>
            <person name="Barry K.W."/>
            <person name="Bougher N.L."/>
            <person name="Buchanan P."/>
            <person name="Buyck B."/>
            <person name="Bense V."/>
            <person name="Catcheside P."/>
            <person name="Chovatia M."/>
            <person name="Cooper J."/>
            <person name="Damon W."/>
            <person name="Desjardin D."/>
            <person name="Finy P."/>
            <person name="Geml J."/>
            <person name="Haridas S."/>
            <person name="Hughes K."/>
            <person name="Justo A."/>
            <person name="Karasinski D."/>
            <person name="Kautmanova I."/>
            <person name="Kiss B."/>
            <person name="Kocsube S."/>
            <person name="Kotiranta H."/>
            <person name="LaButti K.M."/>
            <person name="Lechner B.E."/>
            <person name="Liimatainen K."/>
            <person name="Lipzen A."/>
            <person name="Lukacs Z."/>
            <person name="Mihaltcheva S."/>
            <person name="Morgado L.N."/>
            <person name="Niskanen T."/>
            <person name="Noordeloos M.E."/>
            <person name="Ohm R.A."/>
            <person name="Ortiz-Santana B."/>
            <person name="Ovrebo C."/>
            <person name="Racz N."/>
            <person name="Riley R."/>
            <person name="Savchenko A."/>
            <person name="Shiryaev A."/>
            <person name="Soop K."/>
            <person name="Spirin V."/>
            <person name="Szebenyi C."/>
            <person name="Tomsovsky M."/>
            <person name="Tulloss R.E."/>
            <person name="Uehling J."/>
            <person name="Grigoriev I.V."/>
            <person name="Vagvolgyi C."/>
            <person name="Papp T."/>
            <person name="Martin F.M."/>
            <person name="Miettinen O."/>
            <person name="Hibbett D.S."/>
            <person name="Nagy L.G."/>
        </authorList>
    </citation>
    <scope>NUCLEOTIDE SEQUENCE [LARGE SCALE GENOMIC DNA]</scope>
    <source>
        <strain evidence="2 3">FP101781</strain>
    </source>
</reference>
<dbReference type="Proteomes" id="UP000298030">
    <property type="component" value="Unassembled WGS sequence"/>
</dbReference>
<sequence length="321" mass="34599">MRVTRRNGDGDKVLRLLLHRRRVVRHRPALVLAAVPRMAARPATRRSNVGWWSGGIPRNGAVRNGSGAESEVEALVAERESNRTPRRPSAAVAAGTWISSPSSCTSSEPEAPAERNRQPGHGRTQPPHSPSHTQPHSPDSYPRSAPPSGRTAHASAALHDARRCPSSKAVPLQLNSSECEDARGRGGDTTRPPTYSDWGHLLPIRVHRAAIIVRIRPILPSCIVAPPEVEEVDVCVLINLAFLVASSPHCASLLLLLLPLPLPLLPIHLHNALVVVIVSASMTAIVHARILLSHEAQDALDTPRLRLLRERGGSIGDDASV</sequence>
<evidence type="ECO:0000313" key="3">
    <source>
        <dbReference type="Proteomes" id="UP000298030"/>
    </source>
</evidence>
<keyword evidence="3" id="KW-1185">Reference proteome</keyword>
<gene>
    <name evidence="2" type="ORF">FA13DRAFT_653802</name>
</gene>